<evidence type="ECO:0000256" key="6">
    <source>
        <dbReference type="PIRSR" id="PIRSR608256-1"/>
    </source>
</evidence>
<dbReference type="Gene3D" id="2.40.10.10">
    <property type="entry name" value="Trypsin-like serine proteases"/>
    <property type="match status" value="2"/>
</dbReference>
<dbReference type="PRINTS" id="PR00839">
    <property type="entry name" value="V8PROTEASE"/>
</dbReference>
<dbReference type="InterPro" id="IPR043504">
    <property type="entry name" value="Peptidase_S1_PA_chymotrypsin"/>
</dbReference>
<protein>
    <recommendedName>
        <fullName evidence="7">Serine protease</fullName>
        <ecNumber evidence="7">3.4.21.-</ecNumber>
    </recommendedName>
</protein>
<reference evidence="9" key="2">
    <citation type="journal article" date="2014" name="Microb. Drug Resist.">
        <title>Detection and Genetic Characterization of PVL-Positive ST8-MRSA-IVa and Exfoliative Toxin D-Positive European CA-MRSA-Like ST1931 (CC80) MRSA-IVa Strains in Bangladesh.</title>
        <authorList>
            <person name="Paul S.K."/>
            <person name="Ghosh S."/>
            <person name="Kawaguchiya M."/>
            <person name="Urushibara N."/>
            <person name="Hossain M.A."/>
            <person name="Ahmed S."/>
            <person name="Mahmud C."/>
            <person name="Jilani M.S."/>
            <person name="Haq J.A."/>
            <person name="Ahmed A.A."/>
            <person name="Kobayashi N."/>
        </authorList>
    </citation>
    <scope>NUCLEOTIDE SEQUENCE</scope>
    <source>
        <strain evidence="9">DK-B3</strain>
    </source>
</reference>
<keyword evidence="2 7" id="KW-0645">Protease</keyword>
<evidence type="ECO:0000313" key="11">
    <source>
        <dbReference type="EMBL" id="VDY49022.1"/>
    </source>
</evidence>
<accession>Q8GAX7</accession>
<dbReference type="EC" id="3.4.21.-" evidence="7"/>
<dbReference type="AlphaFoldDB" id="Q8GAX7"/>
<comment type="similarity">
    <text evidence="1 7">Belongs to the peptidase S1B family.</text>
</comment>
<dbReference type="InterPro" id="IPR001254">
    <property type="entry name" value="Trypsin_dom"/>
</dbReference>
<evidence type="ECO:0000256" key="1">
    <source>
        <dbReference type="ARBA" id="ARBA00008764"/>
    </source>
</evidence>
<dbReference type="InterPro" id="IPR008256">
    <property type="entry name" value="Peptidase_S1B"/>
</dbReference>
<dbReference type="Proteomes" id="UP000280323">
    <property type="component" value="Chromosome"/>
</dbReference>
<sequence length="232" mass="25411">MNKFSIVLILLMLLVANYQIVSASSISDNRSLITDIFKTKNSLNTAKYEGKDSHHCTAVMITKDIGLTASHCKDGGFEEGYIGTIYPGESGLATNAGSAYISTFNPFTGLDIAILKTNNQSNDYSYYLRNINLSVKSVNFHNLIGKKVYSIGYPIDKSGYKQYKTEGTITQTVHDNAIRTTLQSTSGQSGSGVFLKENDQLIGVISEGSLDGSLVIPINSQIADWIDRVRHY</sequence>
<dbReference type="EMBL" id="LR133917">
    <property type="protein sequence ID" value="VDY49022.1"/>
    <property type="molecule type" value="Genomic_DNA"/>
</dbReference>
<dbReference type="EMBL" id="AB057421">
    <property type="protein sequence ID" value="BAC22945.1"/>
    <property type="molecule type" value="Genomic_DNA"/>
</dbReference>
<reference evidence="10" key="1">
    <citation type="journal article" date="2002" name="Infect. Immun.">
        <title>Identification of the Staphylococcus aureus etd pathogenicity island which encodes a novel exfoliative toxin, ETD, and EDIN-B.</title>
        <authorList>
            <person name="Yamaguchi T."/>
            <person name="Nishifuji K."/>
            <person name="Sasaki M."/>
            <person name="Fudaba Y."/>
            <person name="Aepfelbacher M."/>
            <person name="Takata T."/>
            <person name="Ohara M."/>
            <person name="Komatsuzawa H."/>
            <person name="Amagai M."/>
            <person name="Sugai M."/>
        </authorList>
    </citation>
    <scope>NUCLEOTIDE SEQUENCE</scope>
</reference>
<evidence type="ECO:0000313" key="9">
    <source>
        <dbReference type="EMBL" id="AHC54579.1"/>
    </source>
</evidence>
<dbReference type="Pfam" id="PF00089">
    <property type="entry name" value="Trypsin"/>
    <property type="match status" value="1"/>
</dbReference>
<feature type="active site" description="Charge relay system" evidence="6">
    <location>
        <position position="71"/>
    </location>
</feature>
<name>Q8GAX7_STAAU</name>
<dbReference type="InterPro" id="IPR009003">
    <property type="entry name" value="Peptidase_S1_PA"/>
</dbReference>
<organism evidence="10">
    <name type="scientific">Staphylococcus aureus</name>
    <dbReference type="NCBI Taxonomy" id="1280"/>
    <lineage>
        <taxon>Bacteria</taxon>
        <taxon>Bacillati</taxon>
        <taxon>Bacillota</taxon>
        <taxon>Bacilli</taxon>
        <taxon>Bacillales</taxon>
        <taxon>Staphylococcaceae</taxon>
        <taxon>Staphylococcus</taxon>
    </lineage>
</organism>
<gene>
    <name evidence="10" type="primary">ORF2</name>
    <name evidence="11" type="ORF">NCTC8317_02154</name>
</gene>
<dbReference type="GO" id="GO:0004252">
    <property type="term" value="F:serine-type endopeptidase activity"/>
    <property type="evidence" value="ECO:0007669"/>
    <property type="project" value="InterPro"/>
</dbReference>
<dbReference type="SUPFAM" id="SSF50494">
    <property type="entry name" value="Trypsin-like serine proteases"/>
    <property type="match status" value="1"/>
</dbReference>
<dbReference type="GO" id="GO:0006508">
    <property type="term" value="P:proteolysis"/>
    <property type="evidence" value="ECO:0007669"/>
    <property type="project" value="UniProtKB-KW"/>
</dbReference>
<evidence type="ECO:0000256" key="5">
    <source>
        <dbReference type="ARBA" id="ARBA00022825"/>
    </source>
</evidence>
<dbReference type="RefSeq" id="WP_001032147.1">
    <property type="nucleotide sequence ID" value="NZ_AP017922.1"/>
</dbReference>
<proteinExistence type="inferred from homology"/>
<dbReference type="InterPro" id="IPR018114">
    <property type="entry name" value="TRYPSIN_HIS"/>
</dbReference>
<evidence type="ECO:0000256" key="3">
    <source>
        <dbReference type="ARBA" id="ARBA00022729"/>
    </source>
</evidence>
<reference evidence="11" key="3">
    <citation type="submission" date="2018-12" db="EMBL/GenBank/DDBJ databases">
        <authorList>
            <consortium name="Pathogen Informatics"/>
        </authorList>
    </citation>
    <scope>NUCLEOTIDE SEQUENCE</scope>
    <source>
        <strain evidence="11">NCTC8317</strain>
    </source>
</reference>
<feature type="active site" description="Charge relay system" evidence="6">
    <location>
        <position position="111"/>
    </location>
</feature>
<evidence type="ECO:0000256" key="7">
    <source>
        <dbReference type="RuleBase" id="RU004296"/>
    </source>
</evidence>
<evidence type="ECO:0000256" key="4">
    <source>
        <dbReference type="ARBA" id="ARBA00022801"/>
    </source>
</evidence>
<keyword evidence="4 7" id="KW-0378">Hydrolase</keyword>
<feature type="active site" description="Charge relay system" evidence="6">
    <location>
        <position position="189"/>
    </location>
</feature>
<dbReference type="PROSITE" id="PS00134">
    <property type="entry name" value="TRYPSIN_HIS"/>
    <property type="match status" value="1"/>
</dbReference>
<feature type="domain" description="Peptidase S1" evidence="8">
    <location>
        <begin position="49"/>
        <end position="226"/>
    </location>
</feature>
<keyword evidence="3" id="KW-0732">Signal</keyword>
<keyword evidence="5 7" id="KW-0720">Serine protease</keyword>
<evidence type="ECO:0000259" key="8">
    <source>
        <dbReference type="Pfam" id="PF00089"/>
    </source>
</evidence>
<dbReference type="EMBL" id="KC609427">
    <property type="protein sequence ID" value="AHC54579.1"/>
    <property type="molecule type" value="Genomic_DNA"/>
</dbReference>
<evidence type="ECO:0000313" key="10">
    <source>
        <dbReference type="EMBL" id="BAC22945.1"/>
    </source>
</evidence>
<dbReference type="PATRIC" id="fig|1280.3540.peg.2733"/>
<evidence type="ECO:0000256" key="2">
    <source>
        <dbReference type="ARBA" id="ARBA00022670"/>
    </source>
</evidence>